<dbReference type="InterPro" id="IPR039425">
    <property type="entry name" value="RNA_pol_sigma-70-like"/>
</dbReference>
<dbReference type="InterPro" id="IPR013249">
    <property type="entry name" value="RNA_pol_sigma70_r4_t2"/>
</dbReference>
<feature type="domain" description="RNA polymerase sigma-70 region 2" evidence="6">
    <location>
        <begin position="12"/>
        <end position="80"/>
    </location>
</feature>
<keyword evidence="9" id="KW-1185">Reference proteome</keyword>
<evidence type="ECO:0000259" key="7">
    <source>
        <dbReference type="Pfam" id="PF08281"/>
    </source>
</evidence>
<keyword evidence="3" id="KW-0731">Sigma factor</keyword>
<accession>A0A3N0CGP6</accession>
<evidence type="ECO:0000259" key="6">
    <source>
        <dbReference type="Pfam" id="PF04542"/>
    </source>
</evidence>
<organism evidence="8 9">
    <name type="scientific">Nocardioides marmoriginsengisoli</name>
    <dbReference type="NCBI Taxonomy" id="661483"/>
    <lineage>
        <taxon>Bacteria</taxon>
        <taxon>Bacillati</taxon>
        <taxon>Actinomycetota</taxon>
        <taxon>Actinomycetes</taxon>
        <taxon>Propionibacteriales</taxon>
        <taxon>Nocardioidaceae</taxon>
        <taxon>Nocardioides</taxon>
    </lineage>
</organism>
<feature type="domain" description="RNA polymerase sigma factor 70 region 4 type 2" evidence="7">
    <location>
        <begin position="113"/>
        <end position="162"/>
    </location>
</feature>
<evidence type="ECO:0000313" key="9">
    <source>
        <dbReference type="Proteomes" id="UP000267128"/>
    </source>
</evidence>
<reference evidence="8 9" key="1">
    <citation type="submission" date="2018-11" db="EMBL/GenBank/DDBJ databases">
        <authorList>
            <person name="Li F."/>
        </authorList>
    </citation>
    <scope>NUCLEOTIDE SEQUENCE [LARGE SCALE GENOMIC DNA]</scope>
    <source>
        <strain evidence="8 9">Gsoil 097</strain>
    </source>
</reference>
<dbReference type="Gene3D" id="1.10.10.10">
    <property type="entry name" value="Winged helix-like DNA-binding domain superfamily/Winged helix DNA-binding domain"/>
    <property type="match status" value="1"/>
</dbReference>
<protein>
    <submittedName>
        <fullName evidence="8">RNA polymerase sigma factor</fullName>
    </submittedName>
</protein>
<dbReference type="InterPro" id="IPR036388">
    <property type="entry name" value="WH-like_DNA-bd_sf"/>
</dbReference>
<dbReference type="NCBIfam" id="TIGR02937">
    <property type="entry name" value="sigma70-ECF"/>
    <property type="match status" value="1"/>
</dbReference>
<evidence type="ECO:0000256" key="2">
    <source>
        <dbReference type="ARBA" id="ARBA00023015"/>
    </source>
</evidence>
<evidence type="ECO:0000256" key="5">
    <source>
        <dbReference type="SAM" id="MobiDB-lite"/>
    </source>
</evidence>
<comment type="similarity">
    <text evidence="1">Belongs to the sigma-70 factor family. ECF subfamily.</text>
</comment>
<dbReference type="SUPFAM" id="SSF88659">
    <property type="entry name" value="Sigma3 and sigma4 domains of RNA polymerase sigma factors"/>
    <property type="match status" value="1"/>
</dbReference>
<name>A0A3N0CGP6_9ACTN</name>
<dbReference type="OrthoDB" id="5501064at2"/>
<dbReference type="AlphaFoldDB" id="A0A3N0CGP6"/>
<dbReference type="Pfam" id="PF08281">
    <property type="entry name" value="Sigma70_r4_2"/>
    <property type="match status" value="1"/>
</dbReference>
<dbReference type="RefSeq" id="WP_123227697.1">
    <property type="nucleotide sequence ID" value="NZ_RJSE01000007.1"/>
</dbReference>
<evidence type="ECO:0000256" key="3">
    <source>
        <dbReference type="ARBA" id="ARBA00023082"/>
    </source>
</evidence>
<sequence length="183" mass="19830">MLRGDDEAFRIMYRSIQPRLVRYLSALVGQNDAEDVSSDTWAHVCRDLAKFSGDADGFRGWVTTIGRHRALDHLRTKGRRPVTAGPIEDFPDRPTLEDVESAVAEILSTADAIELIGSLPPEQAEAVLLRAVMGLDAKAAGKILGRSPGAVRTAAYRGLRTLAKRAARPPGDKSGPSTAEELR</sequence>
<dbReference type="GO" id="GO:0003677">
    <property type="term" value="F:DNA binding"/>
    <property type="evidence" value="ECO:0007669"/>
    <property type="project" value="InterPro"/>
</dbReference>
<dbReference type="InterPro" id="IPR007627">
    <property type="entry name" value="RNA_pol_sigma70_r2"/>
</dbReference>
<dbReference type="InterPro" id="IPR014284">
    <property type="entry name" value="RNA_pol_sigma-70_dom"/>
</dbReference>
<evidence type="ECO:0000256" key="4">
    <source>
        <dbReference type="ARBA" id="ARBA00023163"/>
    </source>
</evidence>
<dbReference type="Proteomes" id="UP000267128">
    <property type="component" value="Unassembled WGS sequence"/>
</dbReference>
<dbReference type="GO" id="GO:0006352">
    <property type="term" value="P:DNA-templated transcription initiation"/>
    <property type="evidence" value="ECO:0007669"/>
    <property type="project" value="InterPro"/>
</dbReference>
<keyword evidence="2" id="KW-0805">Transcription regulation</keyword>
<keyword evidence="4" id="KW-0804">Transcription</keyword>
<feature type="region of interest" description="Disordered" evidence="5">
    <location>
        <begin position="161"/>
        <end position="183"/>
    </location>
</feature>
<dbReference type="InterPro" id="IPR013324">
    <property type="entry name" value="RNA_pol_sigma_r3/r4-like"/>
</dbReference>
<evidence type="ECO:0000313" key="8">
    <source>
        <dbReference type="EMBL" id="RNL62401.1"/>
    </source>
</evidence>
<dbReference type="Pfam" id="PF04542">
    <property type="entry name" value="Sigma70_r2"/>
    <property type="match status" value="1"/>
</dbReference>
<dbReference type="Gene3D" id="1.10.1740.10">
    <property type="match status" value="1"/>
</dbReference>
<proteinExistence type="inferred from homology"/>
<dbReference type="PANTHER" id="PTHR43133">
    <property type="entry name" value="RNA POLYMERASE ECF-TYPE SIGMA FACTO"/>
    <property type="match status" value="1"/>
</dbReference>
<dbReference type="InterPro" id="IPR013325">
    <property type="entry name" value="RNA_pol_sigma_r2"/>
</dbReference>
<dbReference type="PANTHER" id="PTHR43133:SF66">
    <property type="entry name" value="ECF RNA POLYMERASE SIGMA FACTOR SIGK"/>
    <property type="match status" value="1"/>
</dbReference>
<dbReference type="SUPFAM" id="SSF88946">
    <property type="entry name" value="Sigma2 domain of RNA polymerase sigma factors"/>
    <property type="match status" value="1"/>
</dbReference>
<comment type="caution">
    <text evidence="8">The sequence shown here is derived from an EMBL/GenBank/DDBJ whole genome shotgun (WGS) entry which is preliminary data.</text>
</comment>
<dbReference type="EMBL" id="RJSE01000007">
    <property type="protein sequence ID" value="RNL62401.1"/>
    <property type="molecule type" value="Genomic_DNA"/>
</dbReference>
<evidence type="ECO:0000256" key="1">
    <source>
        <dbReference type="ARBA" id="ARBA00010641"/>
    </source>
</evidence>
<dbReference type="GO" id="GO:0016987">
    <property type="term" value="F:sigma factor activity"/>
    <property type="evidence" value="ECO:0007669"/>
    <property type="project" value="UniProtKB-KW"/>
</dbReference>
<gene>
    <name evidence="8" type="ORF">EFK50_11540</name>
</gene>